<evidence type="ECO:0000256" key="1">
    <source>
        <dbReference type="SAM" id="Coils"/>
    </source>
</evidence>
<keyword evidence="1" id="KW-0175">Coiled coil</keyword>
<accession>A0A2P2NX59</accession>
<feature type="coiled-coil region" evidence="1">
    <location>
        <begin position="1"/>
        <end position="28"/>
    </location>
</feature>
<organism evidence="2">
    <name type="scientific">Rhizophora mucronata</name>
    <name type="common">Asiatic mangrove</name>
    <dbReference type="NCBI Taxonomy" id="61149"/>
    <lineage>
        <taxon>Eukaryota</taxon>
        <taxon>Viridiplantae</taxon>
        <taxon>Streptophyta</taxon>
        <taxon>Embryophyta</taxon>
        <taxon>Tracheophyta</taxon>
        <taxon>Spermatophyta</taxon>
        <taxon>Magnoliopsida</taxon>
        <taxon>eudicotyledons</taxon>
        <taxon>Gunneridae</taxon>
        <taxon>Pentapetalae</taxon>
        <taxon>rosids</taxon>
        <taxon>fabids</taxon>
        <taxon>Malpighiales</taxon>
        <taxon>Rhizophoraceae</taxon>
        <taxon>Rhizophora</taxon>
    </lineage>
</organism>
<evidence type="ECO:0000313" key="2">
    <source>
        <dbReference type="EMBL" id="MBX47116.1"/>
    </source>
</evidence>
<sequence length="73" mass="8428">MSFYIIRLKNEKRKRKKLKKKKENIIAIVQSPYLLNTTGPVANHAHKKLPQPAVEPAKYPRAYHGNVFPHPLA</sequence>
<reference evidence="2" key="1">
    <citation type="submission" date="2018-02" db="EMBL/GenBank/DDBJ databases">
        <title>Rhizophora mucronata_Transcriptome.</title>
        <authorList>
            <person name="Meera S.P."/>
            <person name="Sreeshan A."/>
            <person name="Augustine A."/>
        </authorList>
    </citation>
    <scope>NUCLEOTIDE SEQUENCE</scope>
    <source>
        <tissue evidence="2">Leaf</tissue>
    </source>
</reference>
<protein>
    <submittedName>
        <fullName evidence="2">Uncharacterized protein</fullName>
    </submittedName>
</protein>
<dbReference type="EMBL" id="GGEC01066632">
    <property type="protein sequence ID" value="MBX47116.1"/>
    <property type="molecule type" value="Transcribed_RNA"/>
</dbReference>
<name>A0A2P2NX59_RHIMU</name>
<proteinExistence type="predicted"/>
<dbReference type="AlphaFoldDB" id="A0A2P2NX59"/>